<feature type="region of interest" description="Disordered" evidence="1">
    <location>
        <begin position="65"/>
        <end position="84"/>
    </location>
</feature>
<keyword evidence="3" id="KW-1185">Reference proteome</keyword>
<reference evidence="2" key="1">
    <citation type="submission" date="2022-03" db="EMBL/GenBank/DDBJ databases">
        <authorList>
            <person name="Sayadi A."/>
        </authorList>
    </citation>
    <scope>NUCLEOTIDE SEQUENCE</scope>
</reference>
<comment type="caution">
    <text evidence="2">The sequence shown here is derived from an EMBL/GenBank/DDBJ whole genome shotgun (WGS) entry which is preliminary data.</text>
</comment>
<organism evidence="2 3">
    <name type="scientific">Acanthoscelides obtectus</name>
    <name type="common">Bean weevil</name>
    <name type="synonym">Bruchus obtectus</name>
    <dbReference type="NCBI Taxonomy" id="200917"/>
    <lineage>
        <taxon>Eukaryota</taxon>
        <taxon>Metazoa</taxon>
        <taxon>Ecdysozoa</taxon>
        <taxon>Arthropoda</taxon>
        <taxon>Hexapoda</taxon>
        <taxon>Insecta</taxon>
        <taxon>Pterygota</taxon>
        <taxon>Neoptera</taxon>
        <taxon>Endopterygota</taxon>
        <taxon>Coleoptera</taxon>
        <taxon>Polyphaga</taxon>
        <taxon>Cucujiformia</taxon>
        <taxon>Chrysomeloidea</taxon>
        <taxon>Chrysomelidae</taxon>
        <taxon>Bruchinae</taxon>
        <taxon>Bruchini</taxon>
        <taxon>Acanthoscelides</taxon>
    </lineage>
</organism>
<name>A0A9P0L7G4_ACAOB</name>
<evidence type="ECO:0000313" key="3">
    <source>
        <dbReference type="Proteomes" id="UP001152888"/>
    </source>
</evidence>
<dbReference type="Proteomes" id="UP001152888">
    <property type="component" value="Unassembled WGS sequence"/>
</dbReference>
<feature type="compositionally biased region" description="Polar residues" evidence="1">
    <location>
        <begin position="28"/>
        <end position="44"/>
    </location>
</feature>
<evidence type="ECO:0000256" key="1">
    <source>
        <dbReference type="SAM" id="MobiDB-lite"/>
    </source>
</evidence>
<dbReference type="OrthoDB" id="6778105at2759"/>
<proteinExistence type="predicted"/>
<protein>
    <submittedName>
        <fullName evidence="2">Uncharacterized protein</fullName>
    </submittedName>
</protein>
<accession>A0A9P0L7G4</accession>
<dbReference type="AlphaFoldDB" id="A0A9P0L7G4"/>
<sequence>MCEEEDVLFKSCFARSLAVNSQYKQQTTKSSAADNQQVQNQGQPKISDHLGTSVKSSCAMNGQHPCIPEMSTSESQQVMLRKVS</sequence>
<dbReference type="EMBL" id="CAKOFQ010007056">
    <property type="protein sequence ID" value="CAH1989081.1"/>
    <property type="molecule type" value="Genomic_DNA"/>
</dbReference>
<feature type="region of interest" description="Disordered" evidence="1">
    <location>
        <begin position="28"/>
        <end position="53"/>
    </location>
</feature>
<evidence type="ECO:0000313" key="2">
    <source>
        <dbReference type="EMBL" id="CAH1989081.1"/>
    </source>
</evidence>
<gene>
    <name evidence="2" type="ORF">ACAOBT_LOCUS18831</name>
</gene>